<dbReference type="InterPro" id="IPR010921">
    <property type="entry name" value="Trp_repressor/repl_initiator"/>
</dbReference>
<keyword evidence="2" id="KW-1185">Reference proteome</keyword>
<evidence type="ECO:0000313" key="1">
    <source>
        <dbReference type="EMBL" id="SNT73343.1"/>
    </source>
</evidence>
<dbReference type="RefSeq" id="WP_089412211.1">
    <property type="nucleotide sequence ID" value="NZ_FZQA01000003.1"/>
</dbReference>
<dbReference type="InterPro" id="IPR013368">
    <property type="entry name" value="YecD_YerC"/>
</dbReference>
<dbReference type="PANTHER" id="PTHR40080">
    <property type="entry name" value="LMO1763 PROTEIN"/>
    <property type="match status" value="1"/>
</dbReference>
<dbReference type="InterPro" id="IPR038116">
    <property type="entry name" value="TrpR-like_sf"/>
</dbReference>
<name>A0A239PTJ2_9PROT</name>
<accession>A0A239PTJ2</accession>
<organism evidence="1 2">
    <name type="scientific">Amphiplicatus metriothermophilus</name>
    <dbReference type="NCBI Taxonomy" id="1519374"/>
    <lineage>
        <taxon>Bacteria</taxon>
        <taxon>Pseudomonadati</taxon>
        <taxon>Pseudomonadota</taxon>
        <taxon>Alphaproteobacteria</taxon>
        <taxon>Parvularculales</taxon>
        <taxon>Parvularculaceae</taxon>
        <taxon>Amphiplicatus</taxon>
    </lineage>
</organism>
<sequence length="117" mass="13170">MSERRKQAPAGGAAARDAREEDDLFETFAALRDADEAGRFLRDIATPGEIAAFAERWRIARLLDEGALSYREIAAATGASTTTVARVARFLKEEPHRGYRLMIDRMRKSERRKASRT</sequence>
<dbReference type="Gene3D" id="1.10.1270.10">
    <property type="entry name" value="TrpR-like"/>
    <property type="match status" value="1"/>
</dbReference>
<protein>
    <submittedName>
        <fullName evidence="1">Trp operon repressor family</fullName>
    </submittedName>
</protein>
<dbReference type="SUPFAM" id="SSF48295">
    <property type="entry name" value="TrpR-like"/>
    <property type="match status" value="1"/>
</dbReference>
<dbReference type="Pfam" id="PF01371">
    <property type="entry name" value="Trp_repressor"/>
    <property type="match status" value="1"/>
</dbReference>
<reference evidence="1 2" key="1">
    <citation type="submission" date="2017-07" db="EMBL/GenBank/DDBJ databases">
        <authorList>
            <person name="Sun Z.S."/>
            <person name="Albrecht U."/>
            <person name="Echele G."/>
            <person name="Lee C.C."/>
        </authorList>
    </citation>
    <scope>NUCLEOTIDE SEQUENCE [LARGE SCALE GENOMIC DNA]</scope>
    <source>
        <strain evidence="1 2">CGMCC 1.12710</strain>
    </source>
</reference>
<evidence type="ECO:0000313" key="2">
    <source>
        <dbReference type="Proteomes" id="UP000198346"/>
    </source>
</evidence>
<dbReference type="AlphaFoldDB" id="A0A239PTJ2"/>
<gene>
    <name evidence="1" type="ORF">SAMN06297382_1741</name>
</gene>
<dbReference type="NCBIfam" id="TIGR02531">
    <property type="entry name" value="yecD_yerC"/>
    <property type="match status" value="1"/>
</dbReference>
<dbReference type="EMBL" id="FZQA01000003">
    <property type="protein sequence ID" value="SNT73343.1"/>
    <property type="molecule type" value="Genomic_DNA"/>
</dbReference>
<proteinExistence type="predicted"/>
<dbReference type="GO" id="GO:0043565">
    <property type="term" value="F:sequence-specific DNA binding"/>
    <property type="evidence" value="ECO:0007669"/>
    <property type="project" value="InterPro"/>
</dbReference>
<dbReference type="Proteomes" id="UP000198346">
    <property type="component" value="Unassembled WGS sequence"/>
</dbReference>
<dbReference type="OrthoDB" id="2621539at2"/>
<dbReference type="PANTHER" id="PTHR40080:SF1">
    <property type="entry name" value="TRPR-LIKE PROTEIN YERC_YECD"/>
    <property type="match status" value="1"/>
</dbReference>
<dbReference type="GO" id="GO:0003700">
    <property type="term" value="F:DNA-binding transcription factor activity"/>
    <property type="evidence" value="ECO:0007669"/>
    <property type="project" value="InterPro"/>
</dbReference>
<dbReference type="InterPro" id="IPR000831">
    <property type="entry name" value="Trp_repress"/>
</dbReference>